<dbReference type="Pfam" id="PF05494">
    <property type="entry name" value="MlaC"/>
    <property type="match status" value="1"/>
</dbReference>
<evidence type="ECO:0000256" key="1">
    <source>
        <dbReference type="SAM" id="SignalP"/>
    </source>
</evidence>
<protein>
    <submittedName>
        <fullName evidence="2">ABC transporter substrate-binding protein</fullName>
    </submittedName>
</protein>
<organism evidence="2">
    <name type="scientific">Desulfobacca acetoxidans</name>
    <dbReference type="NCBI Taxonomy" id="60893"/>
    <lineage>
        <taxon>Bacteria</taxon>
        <taxon>Pseudomonadati</taxon>
        <taxon>Thermodesulfobacteriota</taxon>
        <taxon>Desulfobaccia</taxon>
        <taxon>Desulfobaccales</taxon>
        <taxon>Desulfobaccaceae</taxon>
        <taxon>Desulfobacca</taxon>
    </lineage>
</organism>
<keyword evidence="1" id="KW-0732">Signal</keyword>
<dbReference type="InterPro" id="IPR008869">
    <property type="entry name" value="MlaC/ttg2D"/>
</dbReference>
<gene>
    <name evidence="2" type="ORF">ENV52_00160</name>
</gene>
<dbReference type="PIRSF" id="PIRSF004649">
    <property type="entry name" value="MlaC"/>
    <property type="match status" value="1"/>
</dbReference>
<feature type="chain" id="PRO_5030969306" evidence="1">
    <location>
        <begin position="23"/>
        <end position="193"/>
    </location>
</feature>
<feature type="signal peptide" evidence="1">
    <location>
        <begin position="1"/>
        <end position="22"/>
    </location>
</feature>
<dbReference type="Gene3D" id="3.10.450.710">
    <property type="entry name" value="Tgt2/MlaC"/>
    <property type="match status" value="1"/>
</dbReference>
<accession>A0A7V6DNJ0</accession>
<dbReference type="PANTHER" id="PTHR36573">
    <property type="entry name" value="INTERMEMBRANE PHOSPHOLIPID TRANSPORT SYSTEM BINDING PROTEIN MLAC"/>
    <property type="match status" value="1"/>
</dbReference>
<comment type="caution">
    <text evidence="2">The sequence shown here is derived from an EMBL/GenBank/DDBJ whole genome shotgun (WGS) entry which is preliminary data.</text>
</comment>
<evidence type="ECO:0000313" key="2">
    <source>
        <dbReference type="EMBL" id="HHS28101.1"/>
    </source>
</evidence>
<reference evidence="2" key="1">
    <citation type="journal article" date="2020" name="mSystems">
        <title>Genome- and Community-Level Interaction Insights into Carbon Utilization and Element Cycling Functions of Hydrothermarchaeota in Hydrothermal Sediment.</title>
        <authorList>
            <person name="Zhou Z."/>
            <person name="Liu Y."/>
            <person name="Xu W."/>
            <person name="Pan J."/>
            <person name="Luo Z.H."/>
            <person name="Li M."/>
        </authorList>
    </citation>
    <scope>NUCLEOTIDE SEQUENCE [LARGE SCALE GENOMIC DNA]</scope>
    <source>
        <strain evidence="2">SpSt-767</strain>
    </source>
</reference>
<proteinExistence type="predicted"/>
<name>A0A7V6DNJ0_9BACT</name>
<dbReference type="AlphaFoldDB" id="A0A7V6DNJ0"/>
<dbReference type="InterPro" id="IPR042245">
    <property type="entry name" value="Tgt2/MlaC_sf"/>
</dbReference>
<dbReference type="PANTHER" id="PTHR36573:SF1">
    <property type="entry name" value="INTERMEMBRANE PHOSPHOLIPID TRANSPORT SYSTEM BINDING PROTEIN MLAC"/>
    <property type="match status" value="1"/>
</dbReference>
<dbReference type="EMBL" id="DTGR01000003">
    <property type="protein sequence ID" value="HHS28101.1"/>
    <property type="molecule type" value="Genomic_DNA"/>
</dbReference>
<sequence length="193" mass="22626">MRRILWGMVVITCLVWANPVLAQGPTEYVRGILDRAMAIQNNPSLSRSDRRHEIHRIIRDNFDFNTMARTVVGSSYSQLSPEQLDEFNRVFSYLFQDSYTSMVLDFLKHENIEYPGSSQSDGKAKVDTVIKRPNENIPVTYLLDNRPQWKMYDVIVDGVSILHTYRDRFSEVIRTKGFNYLIQRMNEQRKAIE</sequence>